<comment type="caution">
    <text evidence="1">The sequence shown here is derived from an EMBL/GenBank/DDBJ whole genome shotgun (WGS) entry which is preliminary data.</text>
</comment>
<protein>
    <submittedName>
        <fullName evidence="1">Uncharacterized protein</fullName>
    </submittedName>
</protein>
<reference evidence="1 2" key="1">
    <citation type="submission" date="2016-04" db="EMBL/GenBank/DDBJ databases">
        <title>First whole genome shotgun sequence of the bacterium Enteractinococcus sp. strain UASWS1574.</title>
        <authorList>
            <person name="Crovadore J."/>
            <person name="Chablais R."/>
            <person name="Lefort F."/>
        </authorList>
    </citation>
    <scope>NUCLEOTIDE SEQUENCE [LARGE SCALE GENOMIC DNA]</scope>
    <source>
        <strain evidence="1 2">UASWS1574</strain>
    </source>
</reference>
<organism evidence="1 2">
    <name type="scientific">Enteractinococcus helveticum</name>
    <dbReference type="NCBI Taxonomy" id="1837282"/>
    <lineage>
        <taxon>Bacteria</taxon>
        <taxon>Bacillati</taxon>
        <taxon>Actinomycetota</taxon>
        <taxon>Actinomycetes</taxon>
        <taxon>Micrococcales</taxon>
        <taxon>Micrococcaceae</taxon>
    </lineage>
</organism>
<gene>
    <name evidence="1" type="ORF">A6F49_04320</name>
</gene>
<sequence length="406" mass="45075">MVKTDNEIVAQEVQVRNLGEKGSELAVFEFQGELRDLMISSMHEAYLTTGNYASDARAVAPQSAISAAFAGTSLVATGLSSTFSSSLFMATANPSTLMQLKNGSGFLAAVRGPNGIIRQAPFIPVASSLPTVAPIIALQTLQTAMMMQQFQEVDRKLDRIKDSLDTVIARAEAKYAGELLSASGVVDEVYRQYELEGQFSQDMLIRLSLAERDVRSLAIRFRLFVDEQPDMTVLGPDKLEQANYDAYSAMFSSFLDLRIAYLRVCVDMQENPKSVGSTVDLLKAKIDDSTEFWTQLLERSQLLKNHIDELEADLEDMNVAERFTKFIGSRGAATGTSLDQLNTVYRTMTENERKISQSFHSLIEATEKTRKKLDDPQLGHDGKQTLVYWKDETGTHSFVTDQLELA</sequence>
<evidence type="ECO:0000313" key="2">
    <source>
        <dbReference type="Proteomes" id="UP000078292"/>
    </source>
</evidence>
<dbReference type="OrthoDB" id="5102422at2"/>
<keyword evidence="2" id="KW-1185">Reference proteome</keyword>
<proteinExistence type="predicted"/>
<evidence type="ECO:0000313" key="1">
    <source>
        <dbReference type="EMBL" id="OAV62888.1"/>
    </source>
</evidence>
<dbReference type="Proteomes" id="UP000078292">
    <property type="component" value="Unassembled WGS sequence"/>
</dbReference>
<dbReference type="RefSeq" id="WP_043056055.1">
    <property type="nucleotide sequence ID" value="NZ_LXEY01000007.1"/>
</dbReference>
<dbReference type="EMBL" id="LXEY01000007">
    <property type="protein sequence ID" value="OAV62888.1"/>
    <property type="molecule type" value="Genomic_DNA"/>
</dbReference>
<dbReference type="AlphaFoldDB" id="A0A1B7M2R4"/>
<accession>A0A1B7M2R4</accession>
<name>A0A1B7M2R4_9MICC</name>